<keyword evidence="2" id="KW-1185">Reference proteome</keyword>
<comment type="caution">
    <text evidence="1">The sequence shown here is derived from an EMBL/GenBank/DDBJ whole genome shotgun (WGS) entry which is preliminary data.</text>
</comment>
<protein>
    <recommendedName>
        <fullName evidence="3">DUF3805 domain-containing protein</fullName>
    </recommendedName>
</protein>
<proteinExistence type="predicted"/>
<dbReference type="RefSeq" id="WP_100742963.1">
    <property type="nucleotide sequence ID" value="NZ_NPDW01000001.1"/>
</dbReference>
<evidence type="ECO:0000313" key="2">
    <source>
        <dbReference type="Proteomes" id="UP000232145"/>
    </source>
</evidence>
<dbReference type="Proteomes" id="UP000232145">
    <property type="component" value="Unassembled WGS sequence"/>
</dbReference>
<name>A0A2N0AP22_9LEPT</name>
<dbReference type="Gene3D" id="3.40.1000.10">
    <property type="entry name" value="Mog1/PsbP, alpha/beta/alpha sandwich"/>
    <property type="match status" value="1"/>
</dbReference>
<evidence type="ECO:0000313" key="1">
    <source>
        <dbReference type="EMBL" id="PJZ86062.1"/>
    </source>
</evidence>
<accession>A0A2N0AP22</accession>
<gene>
    <name evidence="1" type="ORF">CH364_07770</name>
</gene>
<evidence type="ECO:0008006" key="3">
    <source>
        <dbReference type="Google" id="ProtNLM"/>
    </source>
</evidence>
<sequence>MTKPLYKQFRSPQGWYSFLFPAAWEHMVVEEIPAFFHPDGGGALQVYAFESKLEDFNVDQELENYLKIHEIDYDAENVAVFENNEGSSIRACEFLKEERVWMVYMIANQSRMLLITYNSDEEVGEELFQMLTNIISSVRFLN</sequence>
<organism evidence="1 2">
    <name type="scientific">Leptospira harrisiae</name>
    <dbReference type="NCBI Taxonomy" id="2023189"/>
    <lineage>
        <taxon>Bacteria</taxon>
        <taxon>Pseudomonadati</taxon>
        <taxon>Spirochaetota</taxon>
        <taxon>Spirochaetia</taxon>
        <taxon>Leptospirales</taxon>
        <taxon>Leptospiraceae</taxon>
        <taxon>Leptospira</taxon>
    </lineage>
</organism>
<reference evidence="1 2" key="1">
    <citation type="submission" date="2017-07" db="EMBL/GenBank/DDBJ databases">
        <title>Leptospira spp. isolated from tropical soils.</title>
        <authorList>
            <person name="Thibeaux R."/>
            <person name="Iraola G."/>
            <person name="Ferres I."/>
            <person name="Bierque E."/>
            <person name="Girault D."/>
            <person name="Soupe-Gilbert M.-E."/>
            <person name="Picardeau M."/>
            <person name="Goarant C."/>
        </authorList>
    </citation>
    <scope>NUCLEOTIDE SEQUENCE [LARGE SCALE GENOMIC DNA]</scope>
    <source>
        <strain evidence="1 2">FH2-B-A1</strain>
    </source>
</reference>
<dbReference type="EMBL" id="NPDX01000001">
    <property type="protein sequence ID" value="PJZ86062.1"/>
    <property type="molecule type" value="Genomic_DNA"/>
</dbReference>
<dbReference type="AlphaFoldDB" id="A0A2N0AP22"/>
<dbReference type="OrthoDB" id="333509at2"/>